<dbReference type="GO" id="GO:0005886">
    <property type="term" value="C:plasma membrane"/>
    <property type="evidence" value="ECO:0007669"/>
    <property type="project" value="UniProtKB-SubCell"/>
</dbReference>
<evidence type="ECO:0000256" key="3">
    <source>
        <dbReference type="ARBA" id="ARBA00022448"/>
    </source>
</evidence>
<keyword evidence="6" id="KW-0769">Symport</keyword>
<keyword evidence="16" id="KW-1185">Reference proteome</keyword>
<evidence type="ECO:0000256" key="12">
    <source>
        <dbReference type="RuleBase" id="RU362091"/>
    </source>
</evidence>
<feature type="transmembrane region" description="Helical" evidence="14">
    <location>
        <begin position="53"/>
        <end position="76"/>
    </location>
</feature>
<keyword evidence="9" id="KW-0406">Ion transport</keyword>
<evidence type="ECO:0000256" key="9">
    <source>
        <dbReference type="ARBA" id="ARBA00023065"/>
    </source>
</evidence>
<dbReference type="GO" id="GO:0015824">
    <property type="term" value="P:proline transport"/>
    <property type="evidence" value="ECO:0007669"/>
    <property type="project" value="TreeGrafter"/>
</dbReference>
<accession>A0A9K3CNX2</accession>
<name>A0A9K3CNX2_9EUKA</name>
<keyword evidence="4" id="KW-1003">Cell membrane</keyword>
<feature type="transmembrane region" description="Helical" evidence="14">
    <location>
        <begin position="344"/>
        <end position="364"/>
    </location>
</feature>
<proteinExistence type="inferred from homology"/>
<feature type="transmembrane region" description="Helical" evidence="14">
    <location>
        <begin position="371"/>
        <end position="391"/>
    </location>
</feature>
<comment type="subcellular location">
    <subcellularLocation>
        <location evidence="1">Cell membrane</location>
        <topology evidence="1">Multi-pass membrane protein</topology>
    </subcellularLocation>
</comment>
<evidence type="ECO:0000256" key="11">
    <source>
        <dbReference type="ARBA" id="ARBA00023201"/>
    </source>
</evidence>
<protein>
    <submittedName>
        <fullName evidence="15">Sodium/solute symporter</fullName>
    </submittedName>
</protein>
<evidence type="ECO:0000256" key="14">
    <source>
        <dbReference type="SAM" id="Phobius"/>
    </source>
</evidence>
<evidence type="ECO:0000256" key="5">
    <source>
        <dbReference type="ARBA" id="ARBA00022692"/>
    </source>
</evidence>
<dbReference type="PANTHER" id="PTHR48086">
    <property type="entry name" value="SODIUM/PROLINE SYMPORTER-RELATED"/>
    <property type="match status" value="1"/>
</dbReference>
<dbReference type="Pfam" id="PF00474">
    <property type="entry name" value="SSF"/>
    <property type="match status" value="1"/>
</dbReference>
<dbReference type="Proteomes" id="UP000265618">
    <property type="component" value="Unassembled WGS sequence"/>
</dbReference>
<feature type="transmembrane region" description="Helical" evidence="14">
    <location>
        <begin position="229"/>
        <end position="251"/>
    </location>
</feature>
<keyword evidence="8" id="KW-0915">Sodium</keyword>
<keyword evidence="10 14" id="KW-0472">Membrane</keyword>
<evidence type="ECO:0000256" key="7">
    <source>
        <dbReference type="ARBA" id="ARBA00022989"/>
    </source>
</evidence>
<keyword evidence="5 14" id="KW-0812">Transmembrane</keyword>
<gene>
    <name evidence="15" type="ORF">KIPB_000734</name>
</gene>
<reference evidence="15 16" key="1">
    <citation type="journal article" date="2018" name="PLoS ONE">
        <title>The draft genome of Kipferlia bialata reveals reductive genome evolution in fornicate parasites.</title>
        <authorList>
            <person name="Tanifuji G."/>
            <person name="Takabayashi S."/>
            <person name="Kume K."/>
            <person name="Takagi M."/>
            <person name="Nakayama T."/>
            <person name="Kamikawa R."/>
            <person name="Inagaki Y."/>
            <person name="Hashimoto T."/>
        </authorList>
    </citation>
    <scope>NUCLEOTIDE SEQUENCE [LARGE SCALE GENOMIC DNA]</scope>
    <source>
        <strain evidence="15">NY0173</strain>
    </source>
</reference>
<dbReference type="PROSITE" id="PS50283">
    <property type="entry name" value="NA_SOLUT_SYMP_3"/>
    <property type="match status" value="1"/>
</dbReference>
<dbReference type="EMBL" id="BDIP01000090">
    <property type="protein sequence ID" value="GIQ80012.1"/>
    <property type="molecule type" value="Genomic_DNA"/>
</dbReference>
<comment type="caution">
    <text evidence="15">The sequence shown here is derived from an EMBL/GenBank/DDBJ whole genome shotgun (WGS) entry which is preliminary data.</text>
</comment>
<dbReference type="OrthoDB" id="6132759at2759"/>
<evidence type="ECO:0000313" key="16">
    <source>
        <dbReference type="Proteomes" id="UP000265618"/>
    </source>
</evidence>
<feature type="transmembrane region" description="Helical" evidence="14">
    <location>
        <begin position="193"/>
        <end position="217"/>
    </location>
</feature>
<feature type="transmembrane region" description="Helical" evidence="14">
    <location>
        <begin position="12"/>
        <end position="31"/>
    </location>
</feature>
<dbReference type="AlphaFoldDB" id="A0A9K3CNX2"/>
<keyword evidence="11" id="KW-0739">Sodium transport</keyword>
<evidence type="ECO:0000256" key="1">
    <source>
        <dbReference type="ARBA" id="ARBA00004651"/>
    </source>
</evidence>
<dbReference type="Gene3D" id="1.20.1730.10">
    <property type="entry name" value="Sodium/glucose cotransporter"/>
    <property type="match status" value="1"/>
</dbReference>
<dbReference type="PANTHER" id="PTHR48086:SF3">
    <property type="entry name" value="SODIUM_PROLINE SYMPORTER"/>
    <property type="match status" value="1"/>
</dbReference>
<evidence type="ECO:0000256" key="6">
    <source>
        <dbReference type="ARBA" id="ARBA00022847"/>
    </source>
</evidence>
<feature type="region of interest" description="Disordered" evidence="13">
    <location>
        <begin position="496"/>
        <end position="552"/>
    </location>
</feature>
<evidence type="ECO:0000256" key="10">
    <source>
        <dbReference type="ARBA" id="ARBA00023136"/>
    </source>
</evidence>
<keyword evidence="3" id="KW-0813">Transport</keyword>
<feature type="transmembrane region" description="Helical" evidence="14">
    <location>
        <begin position="317"/>
        <end position="338"/>
    </location>
</feature>
<dbReference type="InterPro" id="IPR038377">
    <property type="entry name" value="Na/Glc_symporter_sf"/>
</dbReference>
<comment type="similarity">
    <text evidence="2 12">Belongs to the sodium:solute symporter (SSF) (TC 2.A.21) family.</text>
</comment>
<dbReference type="InterPro" id="IPR001734">
    <property type="entry name" value="Na/solute_symporter"/>
</dbReference>
<evidence type="ECO:0000256" key="2">
    <source>
        <dbReference type="ARBA" id="ARBA00006434"/>
    </source>
</evidence>
<evidence type="ECO:0000256" key="4">
    <source>
        <dbReference type="ARBA" id="ARBA00022475"/>
    </source>
</evidence>
<feature type="compositionally biased region" description="Basic and acidic residues" evidence="13">
    <location>
        <begin position="496"/>
        <end position="506"/>
    </location>
</feature>
<dbReference type="GO" id="GO:0005298">
    <property type="term" value="F:proline:sodium symporter activity"/>
    <property type="evidence" value="ECO:0007669"/>
    <property type="project" value="TreeGrafter"/>
</dbReference>
<keyword evidence="7 14" id="KW-1133">Transmembrane helix</keyword>
<feature type="transmembrane region" description="Helical" evidence="14">
    <location>
        <begin position="466"/>
        <end position="485"/>
    </location>
</feature>
<feature type="transmembrane region" description="Helical" evidence="14">
    <location>
        <begin position="287"/>
        <end position="305"/>
    </location>
</feature>
<evidence type="ECO:0000256" key="8">
    <source>
        <dbReference type="ARBA" id="ARBA00023053"/>
    </source>
</evidence>
<evidence type="ECO:0000256" key="13">
    <source>
        <dbReference type="SAM" id="MobiDB-lite"/>
    </source>
</evidence>
<dbReference type="InterPro" id="IPR050277">
    <property type="entry name" value="Sodium:Solute_Symporter"/>
</dbReference>
<feature type="transmembrane region" description="Helical" evidence="14">
    <location>
        <begin position="83"/>
        <end position="109"/>
    </location>
</feature>
<feature type="transmembrane region" description="Helical" evidence="14">
    <location>
        <begin position="441"/>
        <end position="460"/>
    </location>
</feature>
<organism evidence="15 16">
    <name type="scientific">Kipferlia bialata</name>
    <dbReference type="NCBI Taxonomy" id="797122"/>
    <lineage>
        <taxon>Eukaryota</taxon>
        <taxon>Metamonada</taxon>
        <taxon>Carpediemonas-like organisms</taxon>
        <taxon>Kipferlia</taxon>
    </lineage>
</organism>
<evidence type="ECO:0000313" key="15">
    <source>
        <dbReference type="EMBL" id="GIQ80012.1"/>
    </source>
</evidence>
<dbReference type="GO" id="GO:0015193">
    <property type="term" value="F:L-proline transmembrane transporter activity"/>
    <property type="evidence" value="ECO:0007669"/>
    <property type="project" value="TreeGrafter"/>
</dbReference>
<sequence length="552" mass="60382">MFGNGRQGNLARILMAVFMLLRSVFSITYFVKTAGMFLSELYPGDATEEMETVLSYVLVGLSLVYTVSSGLTGAIFTDVIQSFVIIGAFIAFAIVFFRESIPAAFTILLPSVDGGAPKSYVRTSAEWLSMWPSANEAVPDGTSYTKYNNVVVLAVSYIIKSILEGAGGNETGFIVQRFFACNSDKDAGKMSSLWMVLAALRWPFVATVAIMGINYNMTAISPIEDPERVLSAVIANVIPTGLKGVIVAVLLGSAMGSYNAVTNGAAAYYVQDIFRPFIKPTANQRELVFQGRLASVVIVLLGAMFARISQYGSVTELWGWVNMSLGAGVLAPLLVRWVWWRLNGYGFCAGIAGGTLAAIIQGIWFPLMSEWCMFLVVTLVSCIAMFIVTPLTKQTDTFVLVEFFQKCQPWGLWSFVYPLVGKELEHHTQSEMKRDLVSGNFAWIGQIAFYLGILTLAIPGESWYDVYLSFSVATVCAAGLLIVWYRHLQDKDGKDRAREEERDMERQLGVSPRGSLKRLDGDGAGEGESDSEGQGQGERASLLGAETRSSLY</sequence>